<keyword evidence="1" id="KW-0732">Signal</keyword>
<feature type="domain" description="Glycoside hydrolase family 65 C-terminal" evidence="2">
    <location>
        <begin position="447"/>
        <end position="503"/>
    </location>
</feature>
<dbReference type="Pfam" id="PF22422">
    <property type="entry name" value="MGH1-like_GH"/>
    <property type="match status" value="1"/>
</dbReference>
<feature type="signal peptide" evidence="1">
    <location>
        <begin position="1"/>
        <end position="22"/>
    </location>
</feature>
<keyword evidence="4" id="KW-0378">Hydrolase</keyword>
<name>A0A7L5EDD2_9SPHI</name>
<feature type="chain" id="PRO_5029698706" evidence="1">
    <location>
        <begin position="23"/>
        <end position="518"/>
    </location>
</feature>
<evidence type="ECO:0000313" key="4">
    <source>
        <dbReference type="EMBL" id="QJD98446.1"/>
    </source>
</evidence>
<protein>
    <submittedName>
        <fullName evidence="4">Glycoside hydrolase</fullName>
    </submittedName>
</protein>
<dbReference type="KEGG" id="mrob:HH214_16055"/>
<reference evidence="4 5" key="1">
    <citation type="submission" date="2020-04" db="EMBL/GenBank/DDBJ databases">
        <title>Genome sequencing of novel species.</title>
        <authorList>
            <person name="Heo J."/>
            <person name="Kim S.-J."/>
            <person name="Kim J.-S."/>
            <person name="Hong S.-B."/>
            <person name="Kwon S.-W."/>
        </authorList>
    </citation>
    <scope>NUCLEOTIDE SEQUENCE [LARGE SCALE GENOMIC DNA]</scope>
    <source>
        <strain evidence="4 5">F39-2</strain>
    </source>
</reference>
<gene>
    <name evidence="4" type="ORF">HH214_16055</name>
</gene>
<feature type="domain" description="Mannosylglycerate hydrolase MGH1-like glycoside hydrolase" evidence="3">
    <location>
        <begin position="112"/>
        <end position="430"/>
    </location>
</feature>
<sequence>MSKFKKILTTAILCVAVTASYAQNKKFVSNRALKSYVTYFNKIDTETIKNYVDNAHATAWMEQNIPLFECPDTTIEKIYYYRWWTFRKHLKQTPDGFLVDEFITPVNWAGVYNTVSSAVGHQIREGRWLHNQQYMKDYISFWLFVDPKTKKPHAHAFSSWLDDAVYNYYLINLNQAFVKQVVPALDADYKLWETEKQTPSGLFWQFDVRDAMEESISGGRKVKNIRPTISSYMYGNANALSKMASIAGNDTLQKKYAAKAVQLKKLVQDSLWDDTAQFFKVKLAATSKLSDAREELGYIPWYFDLPDDKAKYAEQWEQLVNPKGFNAPWGITTAERRHPLFRTHGTGHGCEWDGALWPYATSQTLTGLANLLNDYKNQDGMSAEVFYNELHKYAASHIKRGVPYLGEYQDEKTGYWLKGDNPRSSYYNHSTFCDLVINDLVGIRPRTDNRLQVKPLIPEGKWNWFCLDQVLYHGHMITILWDKTGSHYHKGKGFHIYADGKEIMQSGSLKPLLAKLPS</sequence>
<dbReference type="InterPro" id="IPR005194">
    <property type="entry name" value="Glyco_hydro_65_C"/>
</dbReference>
<dbReference type="Proteomes" id="UP000503278">
    <property type="component" value="Chromosome"/>
</dbReference>
<organism evidence="4 5">
    <name type="scientific">Mucilaginibacter robiniae</name>
    <dbReference type="NCBI Taxonomy" id="2728022"/>
    <lineage>
        <taxon>Bacteria</taxon>
        <taxon>Pseudomonadati</taxon>
        <taxon>Bacteroidota</taxon>
        <taxon>Sphingobacteriia</taxon>
        <taxon>Sphingobacteriales</taxon>
        <taxon>Sphingobacteriaceae</taxon>
        <taxon>Mucilaginibacter</taxon>
    </lineage>
</organism>
<evidence type="ECO:0000313" key="5">
    <source>
        <dbReference type="Proteomes" id="UP000503278"/>
    </source>
</evidence>
<dbReference type="EMBL" id="CP051682">
    <property type="protein sequence ID" value="QJD98446.1"/>
    <property type="molecule type" value="Genomic_DNA"/>
</dbReference>
<dbReference type="AlphaFoldDB" id="A0A7L5EDD2"/>
<evidence type="ECO:0000259" key="2">
    <source>
        <dbReference type="Pfam" id="PF03633"/>
    </source>
</evidence>
<dbReference type="Pfam" id="PF03633">
    <property type="entry name" value="Glyco_hydro_65C"/>
    <property type="match status" value="1"/>
</dbReference>
<dbReference type="SUPFAM" id="SSF48208">
    <property type="entry name" value="Six-hairpin glycosidases"/>
    <property type="match status" value="1"/>
</dbReference>
<accession>A0A7L5EDD2</accession>
<dbReference type="GO" id="GO:0005975">
    <property type="term" value="P:carbohydrate metabolic process"/>
    <property type="evidence" value="ECO:0007669"/>
    <property type="project" value="InterPro"/>
</dbReference>
<dbReference type="Gene3D" id="1.50.10.10">
    <property type="match status" value="1"/>
</dbReference>
<evidence type="ECO:0000259" key="3">
    <source>
        <dbReference type="Pfam" id="PF22422"/>
    </source>
</evidence>
<evidence type="ECO:0000256" key="1">
    <source>
        <dbReference type="SAM" id="SignalP"/>
    </source>
</evidence>
<dbReference type="InterPro" id="IPR012341">
    <property type="entry name" value="6hp_glycosidase-like_sf"/>
</dbReference>
<dbReference type="InterPro" id="IPR008928">
    <property type="entry name" value="6-hairpin_glycosidase_sf"/>
</dbReference>
<keyword evidence="5" id="KW-1185">Reference proteome</keyword>
<proteinExistence type="predicted"/>
<dbReference type="InterPro" id="IPR054491">
    <property type="entry name" value="MGH1-like_GH"/>
</dbReference>
<dbReference type="GO" id="GO:0016787">
    <property type="term" value="F:hydrolase activity"/>
    <property type="evidence" value="ECO:0007669"/>
    <property type="project" value="UniProtKB-KW"/>
</dbReference>